<proteinExistence type="predicted"/>
<dbReference type="InterPro" id="IPR014721">
    <property type="entry name" value="Ribsml_uS5_D2-typ_fold_subgr"/>
</dbReference>
<dbReference type="InterPro" id="IPR035649">
    <property type="entry name" value="EFG_V"/>
</dbReference>
<dbReference type="GO" id="GO:0006412">
    <property type="term" value="P:translation"/>
    <property type="evidence" value="ECO:0007669"/>
    <property type="project" value="UniProtKB-KW"/>
</dbReference>
<organism evidence="6 7">
    <name type="scientific">Funneliformis geosporum</name>
    <dbReference type="NCBI Taxonomy" id="1117311"/>
    <lineage>
        <taxon>Eukaryota</taxon>
        <taxon>Fungi</taxon>
        <taxon>Fungi incertae sedis</taxon>
        <taxon>Mucoromycota</taxon>
        <taxon>Glomeromycotina</taxon>
        <taxon>Glomeromycetes</taxon>
        <taxon>Glomerales</taxon>
        <taxon>Glomeraceae</taxon>
        <taxon>Funneliformis</taxon>
    </lineage>
</organism>
<dbReference type="PANTHER" id="PTHR43261:SF1">
    <property type="entry name" value="RIBOSOME-RELEASING FACTOR 2, MITOCHONDRIAL"/>
    <property type="match status" value="1"/>
</dbReference>
<dbReference type="GO" id="GO:0005525">
    <property type="term" value="F:GTP binding"/>
    <property type="evidence" value="ECO:0007669"/>
    <property type="project" value="UniProtKB-KW"/>
</dbReference>
<dbReference type="InterPro" id="IPR005517">
    <property type="entry name" value="Transl_elong_EFG/EF2_IV"/>
</dbReference>
<feature type="domain" description="Elongation factor EFG" evidence="4">
    <location>
        <begin position="157"/>
        <end position="244"/>
    </location>
</feature>
<protein>
    <submittedName>
        <fullName evidence="6">5089_t:CDS:1</fullName>
    </submittedName>
</protein>
<sequence length="252" mass="28932">MGELHLEVSVERLRQENRLEIERKQQKVSYRESITKKLENVEAQYKKQSGGSGHFARIWINFEPNEGKGFEFVDKTSGQGMDKKKGEVEEVRKGLEEAMSFGLLLNYSLLDLKAILIKGQRHEVDTKPGDFKNAAILALRGDGMEERKKRIQELGVALLEPIMQVEIIVPRDYMGDVLADLGSRRAMIENTEEKEGAVYINGEIPLKEILSYSVTLRQLTKGRGEYSMHLIRYQKVPENVLEEILKEEKLRL</sequence>
<evidence type="ECO:0000256" key="1">
    <source>
        <dbReference type="ARBA" id="ARBA00022741"/>
    </source>
</evidence>
<evidence type="ECO:0000259" key="5">
    <source>
        <dbReference type="SMART" id="SM00889"/>
    </source>
</evidence>
<dbReference type="Gene3D" id="3.30.230.10">
    <property type="match status" value="1"/>
</dbReference>
<dbReference type="InterPro" id="IPR020568">
    <property type="entry name" value="Ribosomal_Su5_D2-typ_SF"/>
</dbReference>
<gene>
    <name evidence="6" type="ORF">FWILDA_LOCUS13210</name>
</gene>
<dbReference type="FunFam" id="3.30.70.240:FF:000001">
    <property type="entry name" value="Elongation factor G"/>
    <property type="match status" value="1"/>
</dbReference>
<dbReference type="Gene3D" id="3.30.70.870">
    <property type="entry name" value="Elongation Factor G (Translational Gtpase), domain 3"/>
    <property type="match status" value="1"/>
</dbReference>
<dbReference type="SUPFAM" id="SSF54980">
    <property type="entry name" value="EF-G C-terminal domain-like"/>
    <property type="match status" value="1"/>
</dbReference>
<dbReference type="Gene3D" id="3.30.70.240">
    <property type="match status" value="1"/>
</dbReference>
<dbReference type="CDD" id="cd03713">
    <property type="entry name" value="EFG_mtEFG_C"/>
    <property type="match status" value="1"/>
</dbReference>
<dbReference type="GO" id="GO:0032790">
    <property type="term" value="P:ribosome disassembly"/>
    <property type="evidence" value="ECO:0007669"/>
    <property type="project" value="TreeGrafter"/>
</dbReference>
<evidence type="ECO:0000256" key="2">
    <source>
        <dbReference type="ARBA" id="ARBA00022917"/>
    </source>
</evidence>
<evidence type="ECO:0000259" key="4">
    <source>
        <dbReference type="SMART" id="SM00838"/>
    </source>
</evidence>
<keyword evidence="7" id="KW-1185">Reference proteome</keyword>
<keyword evidence="2" id="KW-0648">Protein biosynthesis</keyword>
<keyword evidence="1" id="KW-0547">Nucleotide-binding</keyword>
<dbReference type="SUPFAM" id="SSF54211">
    <property type="entry name" value="Ribosomal protein S5 domain 2-like"/>
    <property type="match status" value="1"/>
</dbReference>
<dbReference type="PANTHER" id="PTHR43261">
    <property type="entry name" value="TRANSLATION ELONGATION FACTOR G-RELATED"/>
    <property type="match status" value="1"/>
</dbReference>
<dbReference type="Pfam" id="PF03764">
    <property type="entry name" value="EFG_IV"/>
    <property type="match status" value="1"/>
</dbReference>
<dbReference type="Pfam" id="PF00679">
    <property type="entry name" value="EFG_C"/>
    <property type="match status" value="1"/>
</dbReference>
<evidence type="ECO:0000256" key="3">
    <source>
        <dbReference type="ARBA" id="ARBA00023134"/>
    </source>
</evidence>
<accession>A0A9W4SY06</accession>
<evidence type="ECO:0000313" key="6">
    <source>
        <dbReference type="EMBL" id="CAI2187694.1"/>
    </source>
</evidence>
<evidence type="ECO:0000313" key="7">
    <source>
        <dbReference type="Proteomes" id="UP001153678"/>
    </source>
</evidence>
<comment type="caution">
    <text evidence="6">The sequence shown here is derived from an EMBL/GenBank/DDBJ whole genome shotgun (WGS) entry which is preliminary data.</text>
</comment>
<dbReference type="AlphaFoldDB" id="A0A9W4SY06"/>
<feature type="domain" description="Translation elongation factor EFG/EF2" evidence="5">
    <location>
        <begin position="27"/>
        <end position="148"/>
    </location>
</feature>
<name>A0A9W4SY06_9GLOM</name>
<dbReference type="SMART" id="SM00838">
    <property type="entry name" value="EFG_C"/>
    <property type="match status" value="1"/>
</dbReference>
<dbReference type="SMART" id="SM00889">
    <property type="entry name" value="EFG_IV"/>
    <property type="match status" value="1"/>
</dbReference>
<dbReference type="Proteomes" id="UP001153678">
    <property type="component" value="Unassembled WGS sequence"/>
</dbReference>
<dbReference type="InterPro" id="IPR035647">
    <property type="entry name" value="EFG_III/V"/>
</dbReference>
<dbReference type="InterPro" id="IPR000640">
    <property type="entry name" value="EFG_V-like"/>
</dbReference>
<reference evidence="6" key="1">
    <citation type="submission" date="2022-08" db="EMBL/GenBank/DDBJ databases">
        <authorList>
            <person name="Kallberg Y."/>
            <person name="Tangrot J."/>
            <person name="Rosling A."/>
        </authorList>
    </citation>
    <scope>NUCLEOTIDE SEQUENCE</scope>
    <source>
        <strain evidence="6">Wild A</strain>
    </source>
</reference>
<dbReference type="EMBL" id="CAMKVN010004766">
    <property type="protein sequence ID" value="CAI2187694.1"/>
    <property type="molecule type" value="Genomic_DNA"/>
</dbReference>
<keyword evidence="3" id="KW-0342">GTP-binding</keyword>
<dbReference type="OrthoDB" id="198619at2759"/>